<dbReference type="AlphaFoldDB" id="A0A6L9QES0"/>
<gene>
    <name evidence="2" type="ORF">G3I70_14020</name>
</gene>
<name>A0A6L9QES0_9ACTN</name>
<protein>
    <recommendedName>
        <fullName evidence="1">Pepco domain-containing protein</fullName>
    </recommendedName>
</protein>
<accession>A0A6L9QES0</accession>
<dbReference type="EMBL" id="JAAGLI010000348">
    <property type="protein sequence ID" value="NEA23602.1"/>
    <property type="molecule type" value="Genomic_DNA"/>
</dbReference>
<evidence type="ECO:0000313" key="3">
    <source>
        <dbReference type="Proteomes" id="UP000475532"/>
    </source>
</evidence>
<proteinExistence type="predicted"/>
<evidence type="ECO:0000313" key="2">
    <source>
        <dbReference type="EMBL" id="NEA23602.1"/>
    </source>
</evidence>
<dbReference type="InterPro" id="IPR056947">
    <property type="entry name" value="Pepco_dom"/>
</dbReference>
<dbReference type="Proteomes" id="UP000475532">
    <property type="component" value="Unassembled WGS sequence"/>
</dbReference>
<sequence length="90" mass="9591">MSEQDSTMGLFSSADGDALLRHIPLDVLRENLRRTADSLRDMLGDLTASTDGFRLKEAQIGVEVSAEGGIQIIGTAKVGTKANIVLVFGE</sequence>
<comment type="caution">
    <text evidence="2">The sequence shown here is derived from an EMBL/GenBank/DDBJ whole genome shotgun (WGS) entry which is preliminary data.</text>
</comment>
<dbReference type="Pfam" id="PF24393">
    <property type="entry name" value="Pepco"/>
    <property type="match status" value="1"/>
</dbReference>
<dbReference type="RefSeq" id="WP_163056140.1">
    <property type="nucleotide sequence ID" value="NZ_JAAGLI010000348.1"/>
</dbReference>
<evidence type="ECO:0000259" key="1">
    <source>
        <dbReference type="Pfam" id="PF24393"/>
    </source>
</evidence>
<organism evidence="2 3">
    <name type="scientific">Actinomadura bangladeshensis</name>
    <dbReference type="NCBI Taxonomy" id="453573"/>
    <lineage>
        <taxon>Bacteria</taxon>
        <taxon>Bacillati</taxon>
        <taxon>Actinomycetota</taxon>
        <taxon>Actinomycetes</taxon>
        <taxon>Streptosporangiales</taxon>
        <taxon>Thermomonosporaceae</taxon>
        <taxon>Actinomadura</taxon>
    </lineage>
</organism>
<reference evidence="2 3" key="1">
    <citation type="submission" date="2020-01" db="EMBL/GenBank/DDBJ databases">
        <title>Insect and environment-associated Actinomycetes.</title>
        <authorList>
            <person name="Currrie C."/>
            <person name="Chevrette M."/>
            <person name="Carlson C."/>
            <person name="Stubbendieck R."/>
            <person name="Wendt-Pienkowski E."/>
        </authorList>
    </citation>
    <scope>NUCLEOTIDE SEQUENCE [LARGE SCALE GENOMIC DNA]</scope>
    <source>
        <strain evidence="2 3">SID10258</strain>
    </source>
</reference>
<feature type="domain" description="Pepco" evidence="1">
    <location>
        <begin position="18"/>
        <end position="88"/>
    </location>
</feature>